<keyword evidence="5" id="KW-1185">Reference proteome</keyword>
<keyword evidence="1 4" id="KW-0808">Transferase</keyword>
<reference evidence="5" key="1">
    <citation type="journal article" date="2019" name="Int. J. Syst. Evol. Microbiol.">
        <title>The Global Catalogue of Microorganisms (GCM) 10K type strain sequencing project: providing services to taxonomists for standard genome sequencing and annotation.</title>
        <authorList>
            <consortium name="The Broad Institute Genomics Platform"/>
            <consortium name="The Broad Institute Genome Sequencing Center for Infectious Disease"/>
            <person name="Wu L."/>
            <person name="Ma J."/>
        </authorList>
    </citation>
    <scope>NUCLEOTIDE SEQUENCE [LARGE SCALE GENOMIC DNA]</scope>
    <source>
        <strain evidence="5">CGMCC 4.7106</strain>
    </source>
</reference>
<dbReference type="EMBL" id="JBHSNW010000001">
    <property type="protein sequence ID" value="MFC5814137.1"/>
    <property type="molecule type" value="Genomic_DNA"/>
</dbReference>
<proteinExistence type="predicted"/>
<dbReference type="PANTHER" id="PTHR10545">
    <property type="entry name" value="DIAMINE N-ACETYLTRANSFERASE"/>
    <property type="match status" value="1"/>
</dbReference>
<dbReference type="GO" id="GO:0016746">
    <property type="term" value="F:acyltransferase activity"/>
    <property type="evidence" value="ECO:0007669"/>
    <property type="project" value="UniProtKB-KW"/>
</dbReference>
<evidence type="ECO:0000256" key="2">
    <source>
        <dbReference type="ARBA" id="ARBA00023315"/>
    </source>
</evidence>
<dbReference type="Pfam" id="PF00583">
    <property type="entry name" value="Acetyltransf_1"/>
    <property type="match status" value="1"/>
</dbReference>
<dbReference type="PANTHER" id="PTHR10545:SF29">
    <property type="entry name" value="GH14572P-RELATED"/>
    <property type="match status" value="1"/>
</dbReference>
<comment type="caution">
    <text evidence="4">The sequence shown here is derived from an EMBL/GenBank/DDBJ whole genome shotgun (WGS) entry which is preliminary data.</text>
</comment>
<protein>
    <submittedName>
        <fullName evidence="4">GNAT family N-acetyltransferase</fullName>
        <ecNumber evidence="4">2.3.-.-</ecNumber>
    </submittedName>
</protein>
<evidence type="ECO:0000313" key="5">
    <source>
        <dbReference type="Proteomes" id="UP001596096"/>
    </source>
</evidence>
<sequence length="159" mass="17898">MTIKVEPAASDHIEALVKLLEEMDRYYGATELDSVEVRTRQVHQALFTEPRIAFALLAWQGEQLVGVASYSFLWPAVGLTRSLYLKELYVAESAQRQGVGTALMDALFALAAEQECSRVEWTTDRENASAQQFYERLSQSELPTKLFYRATISTAQDPS</sequence>
<dbReference type="EC" id="2.3.-.-" evidence="4"/>
<dbReference type="Proteomes" id="UP001596096">
    <property type="component" value="Unassembled WGS sequence"/>
</dbReference>
<accession>A0ABW1BLP8</accession>
<dbReference type="InterPro" id="IPR051016">
    <property type="entry name" value="Diverse_Substrate_AcTransf"/>
</dbReference>
<name>A0ABW1BLP8_9ACTN</name>
<dbReference type="PROSITE" id="PS51186">
    <property type="entry name" value="GNAT"/>
    <property type="match status" value="1"/>
</dbReference>
<dbReference type="RefSeq" id="WP_219544967.1">
    <property type="nucleotide sequence ID" value="NZ_JAHKRN010000012.1"/>
</dbReference>
<gene>
    <name evidence="4" type="ORF">ACFPUY_03525</name>
</gene>
<organism evidence="4 5">
    <name type="scientific">Nonomuraea harbinensis</name>
    <dbReference type="NCBI Taxonomy" id="1286938"/>
    <lineage>
        <taxon>Bacteria</taxon>
        <taxon>Bacillati</taxon>
        <taxon>Actinomycetota</taxon>
        <taxon>Actinomycetes</taxon>
        <taxon>Streptosporangiales</taxon>
        <taxon>Streptosporangiaceae</taxon>
        <taxon>Nonomuraea</taxon>
    </lineage>
</organism>
<dbReference type="CDD" id="cd04301">
    <property type="entry name" value="NAT_SF"/>
    <property type="match status" value="1"/>
</dbReference>
<evidence type="ECO:0000313" key="4">
    <source>
        <dbReference type="EMBL" id="MFC5814137.1"/>
    </source>
</evidence>
<evidence type="ECO:0000256" key="1">
    <source>
        <dbReference type="ARBA" id="ARBA00022679"/>
    </source>
</evidence>
<feature type="domain" description="N-acetyltransferase" evidence="3">
    <location>
        <begin position="3"/>
        <end position="159"/>
    </location>
</feature>
<keyword evidence="2 4" id="KW-0012">Acyltransferase</keyword>
<dbReference type="InterPro" id="IPR000182">
    <property type="entry name" value="GNAT_dom"/>
</dbReference>
<evidence type="ECO:0000259" key="3">
    <source>
        <dbReference type="PROSITE" id="PS51186"/>
    </source>
</evidence>